<dbReference type="eggNOG" id="COG1309">
    <property type="taxonomic scope" value="Bacteria"/>
</dbReference>
<dbReference type="KEGG" id="nno:NONO_c36140"/>
<dbReference type="GO" id="GO:0000976">
    <property type="term" value="F:transcription cis-regulatory region binding"/>
    <property type="evidence" value="ECO:0007669"/>
    <property type="project" value="TreeGrafter"/>
</dbReference>
<name>W5TMF9_9NOCA</name>
<evidence type="ECO:0000313" key="8">
    <source>
        <dbReference type="Proteomes" id="UP000019150"/>
    </source>
</evidence>
<evidence type="ECO:0000256" key="1">
    <source>
        <dbReference type="ARBA" id="ARBA00023015"/>
    </source>
</evidence>
<dbReference type="HOGENOM" id="CLU_110158_0_0_11"/>
<dbReference type="PANTHER" id="PTHR30055:SF234">
    <property type="entry name" value="HTH-TYPE TRANSCRIPTIONAL REGULATOR BETI"/>
    <property type="match status" value="1"/>
</dbReference>
<dbReference type="PATRIC" id="fig|1415166.3.peg.3708"/>
<dbReference type="InterPro" id="IPR001647">
    <property type="entry name" value="HTH_TetR"/>
</dbReference>
<evidence type="ECO:0000256" key="2">
    <source>
        <dbReference type="ARBA" id="ARBA00023125"/>
    </source>
</evidence>
<feature type="domain" description="HTH tetR-type" evidence="6">
    <location>
        <begin position="40"/>
        <end position="100"/>
    </location>
</feature>
<dbReference type="Proteomes" id="UP000019150">
    <property type="component" value="Chromosome"/>
</dbReference>
<evidence type="ECO:0000256" key="4">
    <source>
        <dbReference type="PROSITE-ProRule" id="PRU00335"/>
    </source>
</evidence>
<reference evidence="7 8" key="1">
    <citation type="journal article" date="2014" name="Appl. Environ. Microbiol.">
        <title>Insights into the Microbial Degradation of Rubber and Gutta-Percha by Analysis of the Complete Genome of Nocardia nova SH22a.</title>
        <authorList>
            <person name="Luo Q."/>
            <person name="Hiessl S."/>
            <person name="Poehlein A."/>
            <person name="Daniel R."/>
            <person name="Steinbuchel A."/>
        </authorList>
    </citation>
    <scope>NUCLEOTIDE SEQUENCE [LARGE SCALE GENOMIC DNA]</scope>
    <source>
        <strain evidence="7">SH22a</strain>
    </source>
</reference>
<evidence type="ECO:0000256" key="3">
    <source>
        <dbReference type="ARBA" id="ARBA00023163"/>
    </source>
</evidence>
<dbReference type="EMBL" id="CP006850">
    <property type="protein sequence ID" value="AHH18401.1"/>
    <property type="molecule type" value="Genomic_DNA"/>
</dbReference>
<dbReference type="GO" id="GO:0003700">
    <property type="term" value="F:DNA-binding transcription factor activity"/>
    <property type="evidence" value="ECO:0007669"/>
    <property type="project" value="TreeGrafter"/>
</dbReference>
<protein>
    <submittedName>
        <fullName evidence="7">Putative transcriptional regulator, TetR family</fullName>
    </submittedName>
</protein>
<evidence type="ECO:0000313" key="7">
    <source>
        <dbReference type="EMBL" id="AHH18401.1"/>
    </source>
</evidence>
<dbReference type="PANTHER" id="PTHR30055">
    <property type="entry name" value="HTH-TYPE TRANSCRIPTIONAL REGULATOR RUTR"/>
    <property type="match status" value="1"/>
</dbReference>
<dbReference type="AlphaFoldDB" id="W5TMF9"/>
<feature type="compositionally biased region" description="Basic and acidic residues" evidence="5">
    <location>
        <begin position="9"/>
        <end position="19"/>
    </location>
</feature>
<gene>
    <name evidence="7" type="ORF">NONO_c36140</name>
</gene>
<dbReference type="STRING" id="1415166.NONO_c36140"/>
<keyword evidence="3" id="KW-0804">Transcription</keyword>
<feature type="DNA-binding region" description="H-T-H motif" evidence="4">
    <location>
        <begin position="63"/>
        <end position="82"/>
    </location>
</feature>
<evidence type="ECO:0000259" key="6">
    <source>
        <dbReference type="PROSITE" id="PS50977"/>
    </source>
</evidence>
<dbReference type="PRINTS" id="PR00455">
    <property type="entry name" value="HTHTETR"/>
</dbReference>
<sequence>MHGSPGREVSIDVKRREEMSAMTEAAPRKYDSPLRRRQMERTRGAILDALAELLKSHPWDEVTTRMLATRAAVSQQTIYRHFPDRDILFAALKERMRDSAAYAGPPVDLQEWADRLEAGFQDADEHFLAEVTANTLFNANTRRFANRPEDRSALFSAIVERTFPELDEPDRVRAAALMRILGSTQTWLRMREEFGLEGSASGQLVRWAISVLVREIGAGNLPPLDASADLNSISELVEGF</sequence>
<accession>W5TMF9</accession>
<dbReference type="PROSITE" id="PS50977">
    <property type="entry name" value="HTH_TETR_2"/>
    <property type="match status" value="1"/>
</dbReference>
<dbReference type="InterPro" id="IPR009057">
    <property type="entry name" value="Homeodomain-like_sf"/>
</dbReference>
<proteinExistence type="predicted"/>
<keyword evidence="8" id="KW-1185">Reference proteome</keyword>
<feature type="region of interest" description="Disordered" evidence="5">
    <location>
        <begin position="1"/>
        <end position="27"/>
    </location>
</feature>
<dbReference type="SUPFAM" id="SSF46689">
    <property type="entry name" value="Homeodomain-like"/>
    <property type="match status" value="1"/>
</dbReference>
<evidence type="ECO:0000256" key="5">
    <source>
        <dbReference type="SAM" id="MobiDB-lite"/>
    </source>
</evidence>
<keyword evidence="2 4" id="KW-0238">DNA-binding</keyword>
<dbReference type="Gene3D" id="1.10.357.10">
    <property type="entry name" value="Tetracycline Repressor, domain 2"/>
    <property type="match status" value="1"/>
</dbReference>
<keyword evidence="1" id="KW-0805">Transcription regulation</keyword>
<organism evidence="7 8">
    <name type="scientific">Nocardia nova SH22a</name>
    <dbReference type="NCBI Taxonomy" id="1415166"/>
    <lineage>
        <taxon>Bacteria</taxon>
        <taxon>Bacillati</taxon>
        <taxon>Actinomycetota</taxon>
        <taxon>Actinomycetes</taxon>
        <taxon>Mycobacteriales</taxon>
        <taxon>Nocardiaceae</taxon>
        <taxon>Nocardia</taxon>
    </lineage>
</organism>
<dbReference type="Pfam" id="PF00440">
    <property type="entry name" value="TetR_N"/>
    <property type="match status" value="1"/>
</dbReference>
<dbReference type="InterPro" id="IPR050109">
    <property type="entry name" value="HTH-type_TetR-like_transc_reg"/>
</dbReference>